<keyword evidence="2" id="KW-1185">Reference proteome</keyword>
<dbReference type="Proteomes" id="UP001139308">
    <property type="component" value="Unassembled WGS sequence"/>
</dbReference>
<dbReference type="EMBL" id="JAKLJA010000019">
    <property type="protein sequence ID" value="MCG5075946.1"/>
    <property type="molecule type" value="Genomic_DNA"/>
</dbReference>
<protein>
    <submittedName>
        <fullName evidence="1">Uncharacterized protein</fullName>
    </submittedName>
</protein>
<organism evidence="1 2">
    <name type="scientific">Paraburkholderia tagetis</name>
    <dbReference type="NCBI Taxonomy" id="2913261"/>
    <lineage>
        <taxon>Bacteria</taxon>
        <taxon>Pseudomonadati</taxon>
        <taxon>Pseudomonadota</taxon>
        <taxon>Betaproteobacteria</taxon>
        <taxon>Burkholderiales</taxon>
        <taxon>Burkholderiaceae</taxon>
        <taxon>Paraburkholderia</taxon>
    </lineage>
</organism>
<comment type="caution">
    <text evidence="1">The sequence shown here is derived from an EMBL/GenBank/DDBJ whole genome shotgun (WGS) entry which is preliminary data.</text>
</comment>
<gene>
    <name evidence="1" type="ORF">L5014_21655</name>
</gene>
<dbReference type="AlphaFoldDB" id="A0A9X1RPH3"/>
<reference evidence="1" key="1">
    <citation type="submission" date="2022-01" db="EMBL/GenBank/DDBJ databases">
        <title>Genome sequence and assembly of Parabukholderia sp. RG36.</title>
        <authorList>
            <person name="Chhetri G."/>
        </authorList>
    </citation>
    <scope>NUCLEOTIDE SEQUENCE</scope>
    <source>
        <strain evidence="1">RG36</strain>
    </source>
</reference>
<evidence type="ECO:0000313" key="2">
    <source>
        <dbReference type="Proteomes" id="UP001139308"/>
    </source>
</evidence>
<evidence type="ECO:0000313" key="1">
    <source>
        <dbReference type="EMBL" id="MCG5075946.1"/>
    </source>
</evidence>
<accession>A0A9X1RPH3</accession>
<sequence length="106" mass="12729">MKRKKFLVIFIFFVSLLVLVADLYIGYYYSYIDHEEHEVYFFKRFPTLRREFINPFSNEGDNPSVNELSTNVRKELFDFCKYAYGVTLNDTKSLESCRGQIIREIQ</sequence>
<dbReference type="RefSeq" id="WP_238465782.1">
    <property type="nucleotide sequence ID" value="NZ_JAKLJA010000019.1"/>
</dbReference>
<name>A0A9X1RPH3_9BURK</name>
<proteinExistence type="predicted"/>